<accession>A0ABQ8ZCB5</accession>
<keyword evidence="13" id="KW-1185">Reference proteome</keyword>
<keyword evidence="6" id="KW-0378">Hydrolase</keyword>
<keyword evidence="7" id="KW-0119">Carbohydrate metabolism</keyword>
<dbReference type="PANTHER" id="PTHR31490">
    <property type="entry name" value="GLYCOSYL HYDROLASE"/>
    <property type="match status" value="1"/>
</dbReference>
<evidence type="ECO:0000313" key="12">
    <source>
        <dbReference type="EMBL" id="KAJ6254523.1"/>
    </source>
</evidence>
<protein>
    <recommendedName>
        <fullName evidence="3">endo-1,4-beta-xylanase</fullName>
        <ecNumber evidence="3">3.2.1.8</ecNumber>
    </recommendedName>
</protein>
<keyword evidence="5" id="KW-0732">Signal</keyword>
<dbReference type="InterPro" id="IPR017853">
    <property type="entry name" value="GH"/>
</dbReference>
<keyword evidence="10" id="KW-0812">Transmembrane</keyword>
<keyword evidence="8" id="KW-0326">Glycosidase</keyword>
<keyword evidence="10" id="KW-0472">Membrane</keyword>
<evidence type="ECO:0000256" key="4">
    <source>
        <dbReference type="ARBA" id="ARBA00022651"/>
    </source>
</evidence>
<reference evidence="12" key="1">
    <citation type="submission" date="2022-08" db="EMBL/GenBank/DDBJ databases">
        <title>Novel sulfate-reducing endosymbionts in the free-living metamonad Anaeramoeba.</title>
        <authorList>
            <person name="Jerlstrom-Hultqvist J."/>
            <person name="Cepicka I."/>
            <person name="Gallot-Lavallee L."/>
            <person name="Salas-Leiva D."/>
            <person name="Curtis B.A."/>
            <person name="Zahonova K."/>
            <person name="Pipaliya S."/>
            <person name="Dacks J."/>
            <person name="Roger A.J."/>
        </authorList>
    </citation>
    <scope>NUCLEOTIDE SEQUENCE</scope>
    <source>
        <strain evidence="12">Schooner1</strain>
    </source>
</reference>
<comment type="caution">
    <text evidence="12">The sequence shown here is derived from an EMBL/GenBank/DDBJ whole genome shotgun (WGS) entry which is preliminary data.</text>
</comment>
<evidence type="ECO:0000256" key="5">
    <source>
        <dbReference type="ARBA" id="ARBA00022729"/>
    </source>
</evidence>
<feature type="transmembrane region" description="Helical" evidence="10">
    <location>
        <begin position="12"/>
        <end position="34"/>
    </location>
</feature>
<dbReference type="Pfam" id="PF00331">
    <property type="entry name" value="Glyco_hydro_10"/>
    <property type="match status" value="1"/>
</dbReference>
<evidence type="ECO:0000256" key="7">
    <source>
        <dbReference type="ARBA" id="ARBA00023277"/>
    </source>
</evidence>
<dbReference type="EMBL" id="JAOAOG010000019">
    <property type="protein sequence ID" value="KAJ6254523.1"/>
    <property type="molecule type" value="Genomic_DNA"/>
</dbReference>
<evidence type="ECO:0000256" key="3">
    <source>
        <dbReference type="ARBA" id="ARBA00012590"/>
    </source>
</evidence>
<feature type="domain" description="GH10" evidence="11">
    <location>
        <begin position="137"/>
        <end position="457"/>
    </location>
</feature>
<dbReference type="InterPro" id="IPR001000">
    <property type="entry name" value="GH10_dom"/>
</dbReference>
<name>A0ABQ8ZCB5_9EUKA</name>
<dbReference type="PRINTS" id="PR00134">
    <property type="entry name" value="GLHYDRLASE10"/>
</dbReference>
<dbReference type="Proteomes" id="UP001150062">
    <property type="component" value="Unassembled WGS sequence"/>
</dbReference>
<evidence type="ECO:0000256" key="1">
    <source>
        <dbReference type="ARBA" id="ARBA00000681"/>
    </source>
</evidence>
<feature type="transmembrane region" description="Helical" evidence="10">
    <location>
        <begin position="500"/>
        <end position="524"/>
    </location>
</feature>
<gene>
    <name evidence="12" type="ORF">M0813_12348</name>
</gene>
<proteinExistence type="inferred from homology"/>
<evidence type="ECO:0000256" key="2">
    <source>
        <dbReference type="ARBA" id="ARBA00007495"/>
    </source>
</evidence>
<keyword evidence="9" id="KW-0624">Polysaccharide degradation</keyword>
<feature type="transmembrane region" description="Helical" evidence="10">
    <location>
        <begin position="75"/>
        <end position="97"/>
    </location>
</feature>
<evidence type="ECO:0000313" key="13">
    <source>
        <dbReference type="Proteomes" id="UP001150062"/>
    </source>
</evidence>
<dbReference type="InterPro" id="IPR044846">
    <property type="entry name" value="GH10"/>
</dbReference>
<evidence type="ECO:0000256" key="6">
    <source>
        <dbReference type="ARBA" id="ARBA00022801"/>
    </source>
</evidence>
<dbReference type="Gene3D" id="3.20.20.80">
    <property type="entry name" value="Glycosidases"/>
    <property type="match status" value="1"/>
</dbReference>
<evidence type="ECO:0000259" key="11">
    <source>
        <dbReference type="PROSITE" id="PS51760"/>
    </source>
</evidence>
<keyword evidence="4" id="KW-0858">Xylan degradation</keyword>
<comment type="catalytic activity">
    <reaction evidence="1">
        <text>Endohydrolysis of (1-&gt;4)-beta-D-xylosidic linkages in xylans.</text>
        <dbReference type="EC" id="3.2.1.8"/>
    </reaction>
</comment>
<dbReference type="PANTHER" id="PTHR31490:SF88">
    <property type="entry name" value="BETA-XYLANASE"/>
    <property type="match status" value="1"/>
</dbReference>
<dbReference type="SUPFAM" id="SSF51445">
    <property type="entry name" value="(Trans)glycosidases"/>
    <property type="match status" value="1"/>
</dbReference>
<dbReference type="SMART" id="SM00633">
    <property type="entry name" value="Glyco_10"/>
    <property type="match status" value="1"/>
</dbReference>
<evidence type="ECO:0000256" key="8">
    <source>
        <dbReference type="ARBA" id="ARBA00023295"/>
    </source>
</evidence>
<sequence>MGIIPKEFEPIFSIFLIFILFGLIFFVLNLILFAKSLTIHKKEFTIALLFSTSKSKSKSKNKNEIKCRSIRKRNFFLWWSVLFLLTIFCLIFCLLLIPPQFEATYLTNAIEKGNVSKSLRQVSIETGKYFGGLLRIEETCDSHLLNLEYSSVTPENFLKWSHLSSDGSYTEYDWKNADKMIKQATNDYHLRVRGHTLIWDTRWRTFYPKRLQEKFQNKSPQVSVSEAKELLKNHICTVMQHYKDHVHTWDVINEPMNSEGGIGSEGNLFQKILGHKYIHYSLQYARECSQESNNVTTTLFINEAFVDYSLDSPKVKGFLSLLKNLTQSNIPLDGVGIQGHAMYQLQNNNNIRDFMSQIDQLGLKFEITELDSRLRLFTREKKSSTSDPYQLQADYYRDWVNGCFHFANCQGITFWGVSDATSWYDSFMMFRWLRPNKPYIFDYRGRRKQGWHSLFDAFSNLPTNPNSTIAHFAPSSKDFTKTEQFSSCSGKYSTQARGKYLPLIIGLLSLLLFILLITSILLFFKKSKKTIKINPEPNENQNLIQK</sequence>
<keyword evidence="10" id="KW-1133">Transmembrane helix</keyword>
<evidence type="ECO:0000256" key="10">
    <source>
        <dbReference type="SAM" id="Phobius"/>
    </source>
</evidence>
<organism evidence="12 13">
    <name type="scientific">Anaeramoeba flamelloides</name>
    <dbReference type="NCBI Taxonomy" id="1746091"/>
    <lineage>
        <taxon>Eukaryota</taxon>
        <taxon>Metamonada</taxon>
        <taxon>Anaeramoebidae</taxon>
        <taxon>Anaeramoeba</taxon>
    </lineage>
</organism>
<comment type="similarity">
    <text evidence="2">Belongs to the glycosyl hydrolase 10 (cellulase F) family.</text>
</comment>
<dbReference type="PROSITE" id="PS51760">
    <property type="entry name" value="GH10_2"/>
    <property type="match status" value="1"/>
</dbReference>
<evidence type="ECO:0000256" key="9">
    <source>
        <dbReference type="ARBA" id="ARBA00023326"/>
    </source>
</evidence>
<dbReference type="EC" id="3.2.1.8" evidence="3"/>